<reference evidence="1" key="1">
    <citation type="journal article" date="2014" name="Front. Microbiol.">
        <title>High frequency of phylogenetically diverse reductive dehalogenase-homologous genes in deep subseafloor sedimentary metagenomes.</title>
        <authorList>
            <person name="Kawai M."/>
            <person name="Futagami T."/>
            <person name="Toyoda A."/>
            <person name="Takaki Y."/>
            <person name="Nishi S."/>
            <person name="Hori S."/>
            <person name="Arai W."/>
            <person name="Tsubouchi T."/>
            <person name="Morono Y."/>
            <person name="Uchiyama I."/>
            <person name="Ito T."/>
            <person name="Fujiyama A."/>
            <person name="Inagaki F."/>
            <person name="Takami H."/>
        </authorList>
    </citation>
    <scope>NUCLEOTIDE SEQUENCE</scope>
    <source>
        <strain evidence="1">Expedition CK06-06</strain>
    </source>
</reference>
<protein>
    <submittedName>
        <fullName evidence="1">Uncharacterized protein</fullName>
    </submittedName>
</protein>
<comment type="caution">
    <text evidence="1">The sequence shown here is derived from an EMBL/GenBank/DDBJ whole genome shotgun (WGS) entry which is preliminary data.</text>
</comment>
<dbReference type="EMBL" id="BART01011454">
    <property type="protein sequence ID" value="GAG85323.1"/>
    <property type="molecule type" value="Genomic_DNA"/>
</dbReference>
<sequence>HNLKIDYSLNLQIKNFILYHKLNNTFKIDDL</sequence>
<proteinExistence type="predicted"/>
<dbReference type="AlphaFoldDB" id="X1BMM2"/>
<gene>
    <name evidence="1" type="ORF">S01H4_24405</name>
</gene>
<organism evidence="1">
    <name type="scientific">marine sediment metagenome</name>
    <dbReference type="NCBI Taxonomy" id="412755"/>
    <lineage>
        <taxon>unclassified sequences</taxon>
        <taxon>metagenomes</taxon>
        <taxon>ecological metagenomes</taxon>
    </lineage>
</organism>
<name>X1BMM2_9ZZZZ</name>
<accession>X1BMM2</accession>
<evidence type="ECO:0000313" key="1">
    <source>
        <dbReference type="EMBL" id="GAG85323.1"/>
    </source>
</evidence>
<feature type="non-terminal residue" evidence="1">
    <location>
        <position position="1"/>
    </location>
</feature>